<dbReference type="EMBL" id="CP079105">
    <property type="protein sequence ID" value="QXQ12513.1"/>
    <property type="molecule type" value="Genomic_DNA"/>
</dbReference>
<evidence type="ECO:0000313" key="1">
    <source>
        <dbReference type="EMBL" id="QXQ12513.1"/>
    </source>
</evidence>
<proteinExistence type="predicted"/>
<evidence type="ECO:0000313" key="2">
    <source>
        <dbReference type="Proteomes" id="UP000887023"/>
    </source>
</evidence>
<dbReference type="RefSeq" id="WP_066473728.1">
    <property type="nucleotide sequence ID" value="NZ_CBCRUZ010000023.1"/>
</dbReference>
<reference evidence="1" key="1">
    <citation type="submission" date="2021-07" db="EMBL/GenBank/DDBJ databases">
        <title>Candidatus Kaistella beijingensis sp. nov. isolated from a municipal wastewater treatment plant is involved in sludge foaming.</title>
        <authorList>
            <person name="Song Y."/>
            <person name="Liu S.-J."/>
        </authorList>
    </citation>
    <scope>NUCLEOTIDE SEQUENCE</scope>
    <source>
        <strain evidence="1">DSM 43998</strain>
    </source>
</reference>
<sequence length="486" mass="51649">MTHSDETRPGEPVGVLVVDDEDGIGWWSTSEPAVVAVPVVLGRGVVCEVDAARPDQLLYWSIAPGGDPAPLATAVGDPTMVDLLTAVRAAGPSVTSTAGRRLTPTWQRVAHVAALDRCLLYPVDDGALLIDEAVANLGVGDRRNARRLYGHAEYALVHLTERAIDRELPSVLADLLREALRGAAELDVADAATRLAGEIPDPAPAAEQDLVAQLTEWIDDEAASVGSRPIALGGADRDDTDRDSTVLFDEGYLDIGAVPPRIIAWNGPDIPDLQIEHFPAQDRFVITAALAAGVEPTCREVAELIGWTADAATGALLAVMPVVVRDGYLVAELPARGRELFDIEAGVTAGGVEPSGRPAAPGRRELIRVDRSMFESWNQYRAAISVVAAVGPDADRADVAAAERSRQERLGYARTAAMAARATLRSLVERTGSADAATGADVLRLRARLAAVQEYLDRLTEPPLPGTDDPTLVELVVPNLVEESEW</sequence>
<accession>A0ABX8S3W4</accession>
<gene>
    <name evidence="1" type="ORF">KV203_11020</name>
</gene>
<dbReference type="Proteomes" id="UP000887023">
    <property type="component" value="Chromosome"/>
</dbReference>
<protein>
    <submittedName>
        <fullName evidence="1">Uncharacterized protein</fullName>
    </submittedName>
</protein>
<name>A0ABX8S3W4_9ACTN</name>
<organism evidence="1 2">
    <name type="scientific">Skermania pinensis</name>
    <dbReference type="NCBI Taxonomy" id="39122"/>
    <lineage>
        <taxon>Bacteria</taxon>
        <taxon>Bacillati</taxon>
        <taxon>Actinomycetota</taxon>
        <taxon>Actinomycetes</taxon>
        <taxon>Mycobacteriales</taxon>
        <taxon>Gordoniaceae</taxon>
        <taxon>Skermania</taxon>
    </lineage>
</organism>
<keyword evidence="2" id="KW-1185">Reference proteome</keyword>